<comment type="similarity">
    <text evidence="1">Belongs to the mycobacterial PPE family.</text>
</comment>
<evidence type="ECO:0000313" key="5">
    <source>
        <dbReference type="Proteomes" id="UP000217736"/>
    </source>
</evidence>
<evidence type="ECO:0000256" key="1">
    <source>
        <dbReference type="ARBA" id="ARBA00010652"/>
    </source>
</evidence>
<reference evidence="5" key="1">
    <citation type="submission" date="2017-06" db="EMBL/GenBank/DDBJ databases">
        <title>Complete Genome Sequence of Mycobacterium shigaense.</title>
        <authorList>
            <person name="Fukano H."/>
            <person name="Yoshida M."/>
            <person name="Kazumi Y."/>
            <person name="Ogura Y."/>
            <person name="Mitarai S."/>
            <person name="Hayashi T."/>
            <person name="Hoshino Y."/>
        </authorList>
    </citation>
    <scope>NUCLEOTIDE SEQUENCE [LARGE SCALE GENOMIC DNA]</scope>
    <source>
        <strain evidence="5">UN-152</strain>
    </source>
</reference>
<dbReference type="Pfam" id="PF00823">
    <property type="entry name" value="PPE"/>
    <property type="match status" value="1"/>
</dbReference>
<protein>
    <submittedName>
        <fullName evidence="4">Putative PPE family protein PPE32</fullName>
    </submittedName>
</protein>
<dbReference type="AlphaFoldDB" id="A0A1Z4EFJ7"/>
<dbReference type="GO" id="GO:0052572">
    <property type="term" value="P:response to host immune response"/>
    <property type="evidence" value="ECO:0007669"/>
    <property type="project" value="TreeGrafter"/>
</dbReference>
<dbReference type="Pfam" id="PF12484">
    <property type="entry name" value="PPE-SVP"/>
    <property type="match status" value="1"/>
</dbReference>
<dbReference type="FunFam" id="1.20.1260.20:FF:000001">
    <property type="entry name" value="PPE family protein PPE41"/>
    <property type="match status" value="1"/>
</dbReference>
<dbReference type="SUPFAM" id="SSF140459">
    <property type="entry name" value="PE/PPE dimer-like"/>
    <property type="match status" value="1"/>
</dbReference>
<dbReference type="PANTHER" id="PTHR46766:SF1">
    <property type="entry name" value="GLUTAMINE-RICH PROTEIN 2"/>
    <property type="match status" value="1"/>
</dbReference>
<dbReference type="InterPro" id="IPR000030">
    <property type="entry name" value="PPE_dom"/>
</dbReference>
<dbReference type="Gene3D" id="1.20.1260.20">
    <property type="entry name" value="PPE superfamily"/>
    <property type="match status" value="1"/>
</dbReference>
<name>A0A1Z4EFJ7_9MYCO</name>
<dbReference type="OrthoDB" id="4764495at2"/>
<dbReference type="InterPro" id="IPR038332">
    <property type="entry name" value="PPE_sf"/>
</dbReference>
<dbReference type="KEGG" id="mshg:MSG_01601"/>
<organism evidence="4 5">
    <name type="scientific">Mycobacterium shigaense</name>
    <dbReference type="NCBI Taxonomy" id="722731"/>
    <lineage>
        <taxon>Bacteria</taxon>
        <taxon>Bacillati</taxon>
        <taxon>Actinomycetota</taxon>
        <taxon>Actinomycetes</taxon>
        <taxon>Mycobacteriales</taxon>
        <taxon>Mycobacteriaceae</taxon>
        <taxon>Mycobacterium</taxon>
        <taxon>Mycobacterium simiae complex</taxon>
    </lineage>
</organism>
<dbReference type="RefSeq" id="WP_096438555.1">
    <property type="nucleotide sequence ID" value="NZ_AP018164.1"/>
</dbReference>
<proteinExistence type="inferred from homology"/>
<evidence type="ECO:0000313" key="4">
    <source>
        <dbReference type="EMBL" id="BAX91755.1"/>
    </source>
</evidence>
<feature type="domain" description="PPE family C-terminal" evidence="3">
    <location>
        <begin position="320"/>
        <end position="383"/>
    </location>
</feature>
<gene>
    <name evidence="4" type="primary">PPE32_4</name>
    <name evidence="4" type="ORF">MSG_01601</name>
</gene>
<dbReference type="PANTHER" id="PTHR46766">
    <property type="entry name" value="GLUTAMINE-RICH PROTEIN 2"/>
    <property type="match status" value="1"/>
</dbReference>
<sequence length="417" mass="41559">MGFGALPPEVNSGRMYVGPGAGPLLAAAAAWDGLSAELRSTAASYRSTVEGLTLGSWQGAASAAMAAAALPYAAWLSSTADQAEQAATAIVATASAYEAAFAATVPPSVIAANRSLLSTLVAANILGQNTPAIAAAEAEYAEMWAQDAAAMYSYAESSAVAGELTPFSSPPQTTDQSGAATQSTAVAQAVGSQTASELQAQLSELIAQVSGTADTATAADTSLWSSFLAYIEPYLGHLAVIANGITGLFTIFGPALIPIAWFLVALQMVGLSQGVPGLVALLNARPRLPYVPGALAPLRAQYMSAVIPDVGGWGGTGSLGIGRATLVGSLSAPQGWVQAAPAMRPVVSVLPGGDLGAVPGMAEDTQAGMFGDMVLSSIAGRVLAGATVHTVTNARPAGGSAAHDVATTATIIVVSDD</sequence>
<evidence type="ECO:0000259" key="2">
    <source>
        <dbReference type="Pfam" id="PF00823"/>
    </source>
</evidence>
<dbReference type="Proteomes" id="UP000217736">
    <property type="component" value="Chromosome"/>
</dbReference>
<keyword evidence="5" id="KW-1185">Reference proteome</keyword>
<accession>A0A1Z4EFJ7</accession>
<dbReference type="EMBL" id="AP018164">
    <property type="protein sequence ID" value="BAX91755.1"/>
    <property type="molecule type" value="Genomic_DNA"/>
</dbReference>
<dbReference type="InterPro" id="IPR022171">
    <property type="entry name" value="PPE_C"/>
</dbReference>
<feature type="domain" description="PPE" evidence="2">
    <location>
        <begin position="3"/>
        <end position="164"/>
    </location>
</feature>
<evidence type="ECO:0000259" key="3">
    <source>
        <dbReference type="Pfam" id="PF12484"/>
    </source>
</evidence>